<dbReference type="InterPro" id="IPR000819">
    <property type="entry name" value="Peptidase_M17_C"/>
</dbReference>
<dbReference type="GO" id="GO:0005737">
    <property type="term" value="C:cytoplasm"/>
    <property type="evidence" value="ECO:0007669"/>
    <property type="project" value="UniProtKB-SubCell"/>
</dbReference>
<evidence type="ECO:0000256" key="1">
    <source>
        <dbReference type="ARBA" id="ARBA00000135"/>
    </source>
</evidence>
<dbReference type="EMBL" id="JAJFZT010000010">
    <property type="protein sequence ID" value="MCC3273937.1"/>
    <property type="molecule type" value="Genomic_DNA"/>
</dbReference>
<dbReference type="GO" id="GO:0030145">
    <property type="term" value="F:manganese ion binding"/>
    <property type="evidence" value="ECO:0007669"/>
    <property type="project" value="UniProtKB-UniRule"/>
</dbReference>
<dbReference type="InterPro" id="IPR011356">
    <property type="entry name" value="Leucine_aapep/pepB"/>
</dbReference>
<dbReference type="AlphaFoldDB" id="A0A9X1MB76"/>
<dbReference type="SUPFAM" id="SSF52949">
    <property type="entry name" value="Macro domain-like"/>
    <property type="match status" value="1"/>
</dbReference>
<feature type="region of interest" description="Disordered" evidence="9">
    <location>
        <begin position="32"/>
        <end position="51"/>
    </location>
</feature>
<feature type="binding site" evidence="8">
    <location>
        <position position="390"/>
    </location>
    <ligand>
        <name>Mn(2+)</name>
        <dbReference type="ChEBI" id="CHEBI:29035"/>
        <label>2</label>
    </ligand>
</feature>
<dbReference type="InterPro" id="IPR023042">
    <property type="entry name" value="Peptidase_M17_leu_NH2_pept"/>
</dbReference>
<evidence type="ECO:0000256" key="5">
    <source>
        <dbReference type="ARBA" id="ARBA00022670"/>
    </source>
</evidence>
<keyword evidence="5 8" id="KW-0645">Protease</keyword>
<dbReference type="PANTHER" id="PTHR11963">
    <property type="entry name" value="LEUCINE AMINOPEPTIDASE-RELATED"/>
    <property type="match status" value="1"/>
</dbReference>
<evidence type="ECO:0000259" key="10">
    <source>
        <dbReference type="PROSITE" id="PS00631"/>
    </source>
</evidence>
<evidence type="ECO:0000256" key="9">
    <source>
        <dbReference type="SAM" id="MobiDB-lite"/>
    </source>
</evidence>
<evidence type="ECO:0000313" key="12">
    <source>
        <dbReference type="EMBL" id="UON91328.1"/>
    </source>
</evidence>
<accession>A0A9X1MB76</accession>
<dbReference type="HAMAP" id="MF_00181">
    <property type="entry name" value="Cytosol_peptidase_M17"/>
    <property type="match status" value="1"/>
</dbReference>
<keyword evidence="8" id="KW-0479">Metal-binding</keyword>
<evidence type="ECO:0000256" key="4">
    <source>
        <dbReference type="ARBA" id="ARBA00022438"/>
    </source>
</evidence>
<dbReference type="PRINTS" id="PR00481">
    <property type="entry name" value="LAMNOPPTDASE"/>
</dbReference>
<dbReference type="PROSITE" id="PS00631">
    <property type="entry name" value="CYTOSOL_AP"/>
    <property type="match status" value="1"/>
</dbReference>
<feature type="region of interest" description="Disordered" evidence="9">
    <location>
        <begin position="62"/>
        <end position="82"/>
    </location>
</feature>
<dbReference type="GO" id="GO:0070006">
    <property type="term" value="F:metalloaminopeptidase activity"/>
    <property type="evidence" value="ECO:0007669"/>
    <property type="project" value="InterPro"/>
</dbReference>
<comment type="function">
    <text evidence="7 8">Presumably involved in the processing and regular turnover of intracellular proteins. Catalyzes the removal of unsubstituted N-terminal amino acids from various peptides.</text>
</comment>
<dbReference type="InterPro" id="IPR043472">
    <property type="entry name" value="Macro_dom-like"/>
</dbReference>
<evidence type="ECO:0000256" key="3">
    <source>
        <dbReference type="ARBA" id="ARBA00009528"/>
    </source>
</evidence>
<keyword evidence="4 8" id="KW-0031">Aminopeptidase</keyword>
<feature type="binding site" evidence="8">
    <location>
        <position position="329"/>
    </location>
    <ligand>
        <name>Mn(2+)</name>
        <dbReference type="ChEBI" id="CHEBI:29035"/>
        <label>2</label>
    </ligand>
</feature>
<name>A0A9X1MB76_9MICC</name>
<evidence type="ECO:0000256" key="6">
    <source>
        <dbReference type="ARBA" id="ARBA00022801"/>
    </source>
</evidence>
<comment type="subcellular location">
    <subcellularLocation>
        <location evidence="8">Cytoplasm</location>
    </subcellularLocation>
</comment>
<keyword evidence="8" id="KW-0963">Cytoplasm</keyword>
<gene>
    <name evidence="8" type="primary">pepA</name>
    <name evidence="11" type="ORF">LJ755_14515</name>
    <name evidence="12" type="ORF">MUK71_12055</name>
</gene>
<dbReference type="Gene3D" id="3.40.220.10">
    <property type="entry name" value="Leucine Aminopeptidase, subunit E, domain 1"/>
    <property type="match status" value="1"/>
</dbReference>
<dbReference type="GO" id="GO:0006508">
    <property type="term" value="P:proteolysis"/>
    <property type="evidence" value="ECO:0007669"/>
    <property type="project" value="UniProtKB-KW"/>
</dbReference>
<keyword evidence="6 8" id="KW-0378">Hydrolase</keyword>
<dbReference type="EC" id="3.4.11.1" evidence="8"/>
<feature type="binding site" evidence="8">
    <location>
        <position position="388"/>
    </location>
    <ligand>
        <name>Mn(2+)</name>
        <dbReference type="ChEBI" id="CHEBI:29035"/>
        <label>1</label>
    </ligand>
</feature>
<comment type="cofactor">
    <cofactor evidence="8">
        <name>Mn(2+)</name>
        <dbReference type="ChEBI" id="CHEBI:29035"/>
    </cofactor>
    <text evidence="8">Binds 2 manganese ions per subunit.</text>
</comment>
<evidence type="ECO:0000256" key="2">
    <source>
        <dbReference type="ARBA" id="ARBA00000967"/>
    </source>
</evidence>
<organism evidence="11 14">
    <name type="scientific">Arthrobacter zhangbolii</name>
    <dbReference type="NCBI Taxonomy" id="2886936"/>
    <lineage>
        <taxon>Bacteria</taxon>
        <taxon>Bacillati</taxon>
        <taxon>Actinomycetota</taxon>
        <taxon>Actinomycetes</taxon>
        <taxon>Micrococcales</taxon>
        <taxon>Micrococcaceae</taxon>
        <taxon>Arthrobacter</taxon>
    </lineage>
</organism>
<keyword evidence="13" id="KW-1185">Reference proteome</keyword>
<reference evidence="11" key="1">
    <citation type="submission" date="2021-10" db="EMBL/GenBank/DDBJ databases">
        <title>Novel species in genus Arthrobacter.</title>
        <authorList>
            <person name="Liu Y."/>
        </authorList>
    </citation>
    <scope>NUCLEOTIDE SEQUENCE</scope>
    <source>
        <strain evidence="11">Zg-Y462</strain>
        <strain evidence="13">zg-Y462</strain>
    </source>
</reference>
<feature type="active site" evidence="8">
    <location>
        <position position="392"/>
    </location>
</feature>
<comment type="catalytic activity">
    <reaction evidence="2 8">
        <text>Release of an N-terminal amino acid, preferentially leucine, but not glutamic or aspartic acids.</text>
        <dbReference type="EC" id="3.4.11.10"/>
    </reaction>
</comment>
<sequence length="546" mass="55170">MQLPSKPSSKAAGAASPFLTASLPEVTALATLGSADGTKEPGSGLHPAAGEGVDVLAVAMAPAPAAGSGQDEDEEAPVPQPRPGAVEAAVRYGADVAVRARNARVTGKPGEILVIEPPRDAPELPGKLIYVGVGDESPAALRRAGASLARATMGAVRVRAAAVDGLQPAAQEAFIEGFLLGGYRVPRAGVTPAPAPIAAHLELTGADTAAVSRALITAQAVWTARDLTNIPAETATPAWLADQARTLGERNGLSVRVRTENELRAEGFGGLLAVGSGSEHPPRLVEASYLPEGASANVEHVVLVGKGITFDSGGISLKPRDAMMTMKTDMAGAAAVLAVVAAAAELKLPVKVTAVLALAENAIGAASYRPADVVRTYNGTTVEVGNTDAEGRMVLADALAYAAAELAPDVLIDVATLTGAAAVGLGNNHAALFGDDPEVLTRLEAAGAASGDAVWQLPLVSDYASILDSDIADVAHIAPVKAKFGAGAIVAALFLQRFTAGVPWAHIDIAGPARIGKDSRELTKGATGFGVRLLLSYLAGQPKPGA</sequence>
<dbReference type="SUPFAM" id="SSF53187">
    <property type="entry name" value="Zn-dependent exopeptidases"/>
    <property type="match status" value="1"/>
</dbReference>
<dbReference type="Proteomes" id="UP001155145">
    <property type="component" value="Unassembled WGS sequence"/>
</dbReference>
<keyword evidence="8" id="KW-0464">Manganese</keyword>
<comment type="similarity">
    <text evidence="3 8">Belongs to the peptidase M17 family.</text>
</comment>
<evidence type="ECO:0000313" key="11">
    <source>
        <dbReference type="EMBL" id="MCC3273937.1"/>
    </source>
</evidence>
<comment type="catalytic activity">
    <reaction evidence="1 8">
        <text>Release of an N-terminal amino acid, Xaa-|-Yaa-, in which Xaa is preferably Leu, but may be other amino acids including Pro although not Arg or Lys, and Yaa may be Pro. Amino acid amides and methyl esters are also readily hydrolyzed, but rates on arylamides are exceedingly low.</text>
        <dbReference type="EC" id="3.4.11.1"/>
    </reaction>
</comment>
<feature type="binding site" evidence="8">
    <location>
        <position position="311"/>
    </location>
    <ligand>
        <name>Mn(2+)</name>
        <dbReference type="ChEBI" id="CHEBI:29035"/>
        <label>1</label>
    </ligand>
</feature>
<feature type="active site" evidence="8">
    <location>
        <position position="318"/>
    </location>
</feature>
<evidence type="ECO:0000313" key="13">
    <source>
        <dbReference type="Proteomes" id="UP000829758"/>
    </source>
</evidence>
<dbReference type="Proteomes" id="UP000829758">
    <property type="component" value="Chromosome"/>
</dbReference>
<feature type="binding site" evidence="8">
    <location>
        <position position="311"/>
    </location>
    <ligand>
        <name>Mn(2+)</name>
        <dbReference type="ChEBI" id="CHEBI:29035"/>
        <label>2</label>
    </ligand>
</feature>
<dbReference type="RefSeq" id="WP_227929546.1">
    <property type="nucleotide sequence ID" value="NZ_CP094984.1"/>
</dbReference>
<evidence type="ECO:0000256" key="7">
    <source>
        <dbReference type="ARBA" id="ARBA00049972"/>
    </source>
</evidence>
<dbReference type="EMBL" id="CP094984">
    <property type="protein sequence ID" value="UON91328.1"/>
    <property type="molecule type" value="Genomic_DNA"/>
</dbReference>
<proteinExistence type="inferred from homology"/>
<dbReference type="Gene3D" id="3.40.630.10">
    <property type="entry name" value="Zn peptidases"/>
    <property type="match status" value="1"/>
</dbReference>
<dbReference type="EC" id="3.4.11.10" evidence="8"/>
<protein>
    <recommendedName>
        <fullName evidence="8">Probable cytosol aminopeptidase</fullName>
        <ecNumber evidence="8">3.4.11.1</ecNumber>
    </recommendedName>
    <alternativeName>
        <fullName evidence="8">Leucine aminopeptidase</fullName>
        <shortName evidence="8">LAP</shortName>
        <ecNumber evidence="8">3.4.11.10</ecNumber>
    </alternativeName>
    <alternativeName>
        <fullName evidence="8">Leucyl aminopeptidase</fullName>
    </alternativeName>
</protein>
<feature type="binding site" evidence="8">
    <location>
        <position position="390"/>
    </location>
    <ligand>
        <name>Mn(2+)</name>
        <dbReference type="ChEBI" id="CHEBI:29035"/>
        <label>1</label>
    </ligand>
</feature>
<dbReference type="CDD" id="cd00433">
    <property type="entry name" value="Peptidase_M17"/>
    <property type="match status" value="1"/>
</dbReference>
<evidence type="ECO:0000313" key="14">
    <source>
        <dbReference type="Proteomes" id="UP001155145"/>
    </source>
</evidence>
<dbReference type="PANTHER" id="PTHR11963:SF23">
    <property type="entry name" value="CYTOSOL AMINOPEPTIDASE"/>
    <property type="match status" value="1"/>
</dbReference>
<feature type="binding site" evidence="8">
    <location>
        <position position="306"/>
    </location>
    <ligand>
        <name>Mn(2+)</name>
        <dbReference type="ChEBI" id="CHEBI:29035"/>
        <label>2</label>
    </ligand>
</feature>
<evidence type="ECO:0000256" key="8">
    <source>
        <dbReference type="HAMAP-Rule" id="MF_00181"/>
    </source>
</evidence>
<dbReference type="Pfam" id="PF00883">
    <property type="entry name" value="Peptidase_M17"/>
    <property type="match status" value="1"/>
</dbReference>
<feature type="domain" description="Cytosol aminopeptidase" evidence="10">
    <location>
        <begin position="386"/>
        <end position="393"/>
    </location>
</feature>